<keyword evidence="2" id="KW-1185">Reference proteome</keyword>
<dbReference type="Proteomes" id="UP001152531">
    <property type="component" value="Unassembled WGS sequence"/>
</dbReference>
<evidence type="ECO:0000313" key="1">
    <source>
        <dbReference type="EMBL" id="CAH6723592.1"/>
    </source>
</evidence>
<gene>
    <name evidence="1" type="ORF">CLIB1444_17S00298</name>
</gene>
<name>A0ACA9YFQ4_9ASCO</name>
<dbReference type="EMBL" id="CALSDN010000017">
    <property type="protein sequence ID" value="CAH6723592.1"/>
    <property type="molecule type" value="Genomic_DNA"/>
</dbReference>
<accession>A0ACA9YFQ4</accession>
<evidence type="ECO:0000313" key="2">
    <source>
        <dbReference type="Proteomes" id="UP001152531"/>
    </source>
</evidence>
<reference evidence="1" key="1">
    <citation type="submission" date="2022-06" db="EMBL/GenBank/DDBJ databases">
        <authorList>
            <person name="Legras J.-L."/>
            <person name="Devillers H."/>
            <person name="Grondin C."/>
        </authorList>
    </citation>
    <scope>NUCLEOTIDE SEQUENCE</scope>
    <source>
        <strain evidence="1">CLIB 1444</strain>
    </source>
</reference>
<comment type="caution">
    <text evidence="1">The sequence shown here is derived from an EMBL/GenBank/DDBJ whole genome shotgun (WGS) entry which is preliminary data.</text>
</comment>
<proteinExistence type="predicted"/>
<organism evidence="1 2">
    <name type="scientific">[Candida] jaroonii</name>
    <dbReference type="NCBI Taxonomy" id="467808"/>
    <lineage>
        <taxon>Eukaryota</taxon>
        <taxon>Fungi</taxon>
        <taxon>Dikarya</taxon>
        <taxon>Ascomycota</taxon>
        <taxon>Saccharomycotina</taxon>
        <taxon>Pichiomycetes</taxon>
        <taxon>Debaryomycetaceae</taxon>
        <taxon>Yamadazyma</taxon>
    </lineage>
</organism>
<protein>
    <submittedName>
        <fullName evidence="1">Polysaccharide deacetylase</fullName>
    </submittedName>
</protein>
<sequence length="335" mass="38455">MESTIASAVPKEVNIDKNANTKFDFSRNLLGYGEEGLDLQWPDNKKIAVSFVLNYEEGGERSLQYGDETSEFVLYTSSKPGPILQRAYEVESEYDYGSRVGVWRILKLFKKFGNRITAYAVGKAFETNPAVPEAFVRDGHEIASHAYRWIPYEDKSPELEKAYILKQLETLETLTGEKTPGWYMGRLSPQSMGLITEVYRELGKELPYMSDYYGDDVPVWVDVPAEKDLPDEEKKGLLFVPYSFDTNDYRFLTTNGFRAAEAFYEHMKNAFDTLYEEGGKMMTVGLHCRIIGRPGYFQALKKFVEYVNSHDDVWVCSRSDIATHFKSKYPYKPGK</sequence>